<dbReference type="GO" id="GO:0004523">
    <property type="term" value="F:RNA-DNA hybrid ribonuclease activity"/>
    <property type="evidence" value="ECO:0007669"/>
    <property type="project" value="InterPro"/>
</dbReference>
<dbReference type="GeneID" id="110789152"/>
<protein>
    <recommendedName>
        <fullName evidence="1">RNase H type-1 domain-containing protein</fullName>
    </recommendedName>
</protein>
<accession>A0A9R0IHL8</accession>
<feature type="domain" description="RNase H type-1" evidence="1">
    <location>
        <begin position="78"/>
        <end position="145"/>
    </location>
</feature>
<proteinExistence type="predicted"/>
<evidence type="ECO:0000313" key="2">
    <source>
        <dbReference type="Proteomes" id="UP000813463"/>
    </source>
</evidence>
<dbReference type="InterPro" id="IPR036397">
    <property type="entry name" value="RNaseH_sf"/>
</dbReference>
<evidence type="ECO:0000313" key="3">
    <source>
        <dbReference type="RefSeq" id="XP_021849494.1"/>
    </source>
</evidence>
<dbReference type="Proteomes" id="UP000813463">
    <property type="component" value="Chromosome 3"/>
</dbReference>
<keyword evidence="2" id="KW-1185">Reference proteome</keyword>
<dbReference type="InterPro" id="IPR002156">
    <property type="entry name" value="RNaseH_domain"/>
</dbReference>
<reference evidence="2" key="1">
    <citation type="journal article" date="2021" name="Nat. Commun.">
        <title>Genomic analyses provide insights into spinach domestication and the genetic basis of agronomic traits.</title>
        <authorList>
            <person name="Cai X."/>
            <person name="Sun X."/>
            <person name="Xu C."/>
            <person name="Sun H."/>
            <person name="Wang X."/>
            <person name="Ge C."/>
            <person name="Zhang Z."/>
            <person name="Wang Q."/>
            <person name="Fei Z."/>
            <person name="Jiao C."/>
            <person name="Wang Q."/>
        </authorList>
    </citation>
    <scope>NUCLEOTIDE SEQUENCE [LARGE SCALE GENOMIC DNA]</scope>
    <source>
        <strain evidence="2">cv. Varoflay</strain>
    </source>
</reference>
<evidence type="ECO:0000259" key="1">
    <source>
        <dbReference type="Pfam" id="PF13456"/>
    </source>
</evidence>
<dbReference type="AlphaFoldDB" id="A0A9R0IHL8"/>
<dbReference type="InterPro" id="IPR053151">
    <property type="entry name" value="RNase_H-like"/>
</dbReference>
<sequence length="187" mass="21282">MDAAYPLRSQDWALVFVVTCWWLWQWRKMRCFSREVDIPVDQVAFIFARVGAMKNAMDDKMLGGLTDKKSKCELFVSLEWRASKSAVDWDTEVVVHMMVEEEPANSPYIHIIHKCKTLIARQGCEVTISHCYRKANRAADWLANFGVDSDQKLVFLEAVLRDLQTVLLEDLGGMTIPRLVPAVGSSG</sequence>
<dbReference type="PANTHER" id="PTHR47723:SF19">
    <property type="entry name" value="POLYNUCLEOTIDYL TRANSFERASE, RIBONUCLEASE H-LIKE SUPERFAMILY PROTEIN"/>
    <property type="match status" value="1"/>
</dbReference>
<dbReference type="PANTHER" id="PTHR47723">
    <property type="entry name" value="OS05G0353850 PROTEIN"/>
    <property type="match status" value="1"/>
</dbReference>
<dbReference type="RefSeq" id="XP_021849494.1">
    <property type="nucleotide sequence ID" value="XM_021993802.1"/>
</dbReference>
<dbReference type="Pfam" id="PF13456">
    <property type="entry name" value="RVT_3"/>
    <property type="match status" value="1"/>
</dbReference>
<reference evidence="3" key="2">
    <citation type="submission" date="2025-08" db="UniProtKB">
        <authorList>
            <consortium name="RefSeq"/>
        </authorList>
    </citation>
    <scope>IDENTIFICATION</scope>
    <source>
        <tissue evidence="3">Leaf</tissue>
    </source>
</reference>
<name>A0A9R0IHL8_SPIOL</name>
<dbReference type="GO" id="GO:0003676">
    <property type="term" value="F:nucleic acid binding"/>
    <property type="evidence" value="ECO:0007669"/>
    <property type="project" value="InterPro"/>
</dbReference>
<dbReference type="KEGG" id="soe:110789152"/>
<gene>
    <name evidence="3" type="primary">LOC110789152</name>
</gene>
<dbReference type="Gene3D" id="3.30.420.10">
    <property type="entry name" value="Ribonuclease H-like superfamily/Ribonuclease H"/>
    <property type="match status" value="1"/>
</dbReference>
<organism evidence="2 3">
    <name type="scientific">Spinacia oleracea</name>
    <name type="common">Spinach</name>
    <dbReference type="NCBI Taxonomy" id="3562"/>
    <lineage>
        <taxon>Eukaryota</taxon>
        <taxon>Viridiplantae</taxon>
        <taxon>Streptophyta</taxon>
        <taxon>Embryophyta</taxon>
        <taxon>Tracheophyta</taxon>
        <taxon>Spermatophyta</taxon>
        <taxon>Magnoliopsida</taxon>
        <taxon>eudicotyledons</taxon>
        <taxon>Gunneridae</taxon>
        <taxon>Pentapetalae</taxon>
        <taxon>Caryophyllales</taxon>
        <taxon>Chenopodiaceae</taxon>
        <taxon>Chenopodioideae</taxon>
        <taxon>Anserineae</taxon>
        <taxon>Spinacia</taxon>
    </lineage>
</organism>